<dbReference type="EMBL" id="QKTW01000016">
    <property type="protein sequence ID" value="PZF72960.1"/>
    <property type="molecule type" value="Genomic_DNA"/>
</dbReference>
<dbReference type="PANTHER" id="PTHR35024:SF4">
    <property type="entry name" value="POLYMER-FORMING CYTOSKELETAL PROTEIN"/>
    <property type="match status" value="1"/>
</dbReference>
<dbReference type="SUPFAM" id="SSF51161">
    <property type="entry name" value="Trimeric LpxA-like enzymes"/>
    <property type="match status" value="1"/>
</dbReference>
<sequence>MFGGNKSKGDFSYDQLANSTTTISTGTVIKGDITSETNVRIDGKIIGNVQTKAKVVIGPEGEIEGDVTAHEADIVGKVTGNLFIKELLQLKDNCLINGNINSGKLQIEPAAVFNGNCQMTPSLNALSQKEEKTKRSAGVLN</sequence>
<comment type="similarity">
    <text evidence="1">Belongs to the bactofilin family.</text>
</comment>
<dbReference type="Proteomes" id="UP000248745">
    <property type="component" value="Unassembled WGS sequence"/>
</dbReference>
<dbReference type="RefSeq" id="WP_110998992.1">
    <property type="nucleotide sequence ID" value="NZ_QKTW01000016.1"/>
</dbReference>
<dbReference type="AlphaFoldDB" id="A0A2W2AKZ3"/>
<accession>A0A2W2AKZ3</accession>
<dbReference type="Pfam" id="PF04519">
    <property type="entry name" value="Bactofilin"/>
    <property type="match status" value="1"/>
</dbReference>
<name>A0A2W2AKZ3_9BACT</name>
<gene>
    <name evidence="2" type="ORF">DN068_11150</name>
</gene>
<protein>
    <submittedName>
        <fullName evidence="2">Polymer-forming cytoskeletal protein</fullName>
    </submittedName>
</protein>
<proteinExistence type="inferred from homology"/>
<reference evidence="2 3" key="1">
    <citation type="submission" date="2018-06" db="EMBL/GenBank/DDBJ databases">
        <title>Mucibacter soli gen. nov., sp. nov., a new member of the family Chitinophagaceae producing mucin.</title>
        <authorList>
            <person name="Kim M.-K."/>
            <person name="Park S."/>
            <person name="Kim T.-S."/>
            <person name="Joung Y."/>
            <person name="Han J.-H."/>
            <person name="Kim S.B."/>
        </authorList>
    </citation>
    <scope>NUCLEOTIDE SEQUENCE [LARGE SCALE GENOMIC DNA]</scope>
    <source>
        <strain evidence="2 3">R1-15</strain>
    </source>
</reference>
<dbReference type="InterPro" id="IPR011004">
    <property type="entry name" value="Trimer_LpxA-like_sf"/>
</dbReference>
<keyword evidence="3" id="KW-1185">Reference proteome</keyword>
<organism evidence="2 3">
    <name type="scientific">Taibaiella soli</name>
    <dbReference type="NCBI Taxonomy" id="1649169"/>
    <lineage>
        <taxon>Bacteria</taxon>
        <taxon>Pseudomonadati</taxon>
        <taxon>Bacteroidota</taxon>
        <taxon>Chitinophagia</taxon>
        <taxon>Chitinophagales</taxon>
        <taxon>Chitinophagaceae</taxon>
        <taxon>Taibaiella</taxon>
    </lineage>
</organism>
<evidence type="ECO:0000313" key="3">
    <source>
        <dbReference type="Proteomes" id="UP000248745"/>
    </source>
</evidence>
<evidence type="ECO:0000313" key="2">
    <source>
        <dbReference type="EMBL" id="PZF72960.1"/>
    </source>
</evidence>
<evidence type="ECO:0000256" key="1">
    <source>
        <dbReference type="ARBA" id="ARBA00044755"/>
    </source>
</evidence>
<dbReference type="PANTHER" id="PTHR35024">
    <property type="entry name" value="HYPOTHETICAL CYTOSOLIC PROTEIN"/>
    <property type="match status" value="1"/>
</dbReference>
<dbReference type="InterPro" id="IPR007607">
    <property type="entry name" value="BacA/B"/>
</dbReference>
<comment type="caution">
    <text evidence="2">The sequence shown here is derived from an EMBL/GenBank/DDBJ whole genome shotgun (WGS) entry which is preliminary data.</text>
</comment>
<dbReference type="OrthoDB" id="5432602at2"/>
<dbReference type="Gene3D" id="2.160.10.10">
    <property type="entry name" value="Hexapeptide repeat proteins"/>
    <property type="match status" value="1"/>
</dbReference>